<dbReference type="PANTHER" id="PTHR10151:SF120">
    <property type="entry name" value="BIS(5'-ADENOSYL)-TRIPHOSPHATASE"/>
    <property type="match status" value="1"/>
</dbReference>
<name>A0A411HKV7_9GAMM</name>
<feature type="signal peptide" evidence="1">
    <location>
        <begin position="1"/>
        <end position="20"/>
    </location>
</feature>
<keyword evidence="3" id="KW-1185">Reference proteome</keyword>
<dbReference type="KEGG" id="xbc:ELE36_12025"/>
<evidence type="ECO:0000313" key="3">
    <source>
        <dbReference type="Proteomes" id="UP000291562"/>
    </source>
</evidence>
<proteinExistence type="predicted"/>
<accession>A0A411HKV7</accession>
<dbReference type="Gene3D" id="3.40.720.10">
    <property type="entry name" value="Alkaline Phosphatase, subunit A"/>
    <property type="match status" value="1"/>
</dbReference>
<feature type="chain" id="PRO_5019345658" evidence="1">
    <location>
        <begin position="21"/>
        <end position="416"/>
    </location>
</feature>
<dbReference type="RefSeq" id="WP_129833609.1">
    <property type="nucleotide sequence ID" value="NZ_CP035704.1"/>
</dbReference>
<dbReference type="InterPro" id="IPR002591">
    <property type="entry name" value="Phosphodiest/P_Trfase"/>
</dbReference>
<dbReference type="OrthoDB" id="9771966at2"/>
<dbReference type="InterPro" id="IPR017850">
    <property type="entry name" value="Alkaline_phosphatase_core_sf"/>
</dbReference>
<dbReference type="PROSITE" id="PS51257">
    <property type="entry name" value="PROKAR_LIPOPROTEIN"/>
    <property type="match status" value="1"/>
</dbReference>
<gene>
    <name evidence="2" type="ORF">ELE36_12025</name>
</gene>
<organism evidence="2 3">
    <name type="scientific">Pseudolysobacter antarcticus</name>
    <dbReference type="NCBI Taxonomy" id="2511995"/>
    <lineage>
        <taxon>Bacteria</taxon>
        <taxon>Pseudomonadati</taxon>
        <taxon>Pseudomonadota</taxon>
        <taxon>Gammaproteobacteria</taxon>
        <taxon>Lysobacterales</taxon>
        <taxon>Rhodanobacteraceae</taxon>
        <taxon>Pseudolysobacter</taxon>
    </lineage>
</organism>
<dbReference type="EMBL" id="CP035704">
    <property type="protein sequence ID" value="QBB71017.1"/>
    <property type="molecule type" value="Genomic_DNA"/>
</dbReference>
<dbReference type="Proteomes" id="UP000291562">
    <property type="component" value="Chromosome"/>
</dbReference>
<dbReference type="Gene3D" id="3.30.1360.180">
    <property type="match status" value="1"/>
</dbReference>
<sequence>MKIILRFFAAVLLLSVLGCAPQLTRNADKNAYTPLILISIDGYRADYLQRGLSPTLTALAADGVRAEALRPAFPSLTFPNHYTLVTGLNPDHHGIVNNRMINPVSGARFVYKEPATTADPNWWGGEPIWVSVEKNGQHAATMFWPGSDVAIKNTRPSYWRAFDGKITPDERVDQVLQWLDLPADQRPVFLTLYFDQVDHGGHDFGPDSAEVNAAIALVDTALQRLVQGLKQRGLDQRANLVIVSDHGMTSAGRDRVVVLNDLVNVDNITVESAGILAGLAPKPGHEKEVENALLKPQAHMQCWKKTNVPIRLHYGTNPRIPEILCLANEGWLIGTQDVIDDPKHHFSLGEHGYDNDLPSMRALFIAHGSAFKHGLVVPEFDNVDVYPMLMRVLGITAQPNDGNARTTTSMLRVANH</sequence>
<evidence type="ECO:0000256" key="1">
    <source>
        <dbReference type="SAM" id="SignalP"/>
    </source>
</evidence>
<dbReference type="AlphaFoldDB" id="A0A411HKV7"/>
<dbReference type="PANTHER" id="PTHR10151">
    <property type="entry name" value="ECTONUCLEOTIDE PYROPHOSPHATASE/PHOSPHODIESTERASE"/>
    <property type="match status" value="1"/>
</dbReference>
<dbReference type="SUPFAM" id="SSF53649">
    <property type="entry name" value="Alkaline phosphatase-like"/>
    <property type="match status" value="1"/>
</dbReference>
<keyword evidence="1" id="KW-0732">Signal</keyword>
<dbReference type="GO" id="GO:0016787">
    <property type="term" value="F:hydrolase activity"/>
    <property type="evidence" value="ECO:0007669"/>
    <property type="project" value="UniProtKB-ARBA"/>
</dbReference>
<dbReference type="Pfam" id="PF01663">
    <property type="entry name" value="Phosphodiest"/>
    <property type="match status" value="1"/>
</dbReference>
<evidence type="ECO:0000313" key="2">
    <source>
        <dbReference type="EMBL" id="QBB71017.1"/>
    </source>
</evidence>
<protein>
    <submittedName>
        <fullName evidence="2">Alkaline phosphatase family protein</fullName>
    </submittedName>
</protein>
<dbReference type="CDD" id="cd16018">
    <property type="entry name" value="Enpp"/>
    <property type="match status" value="1"/>
</dbReference>
<reference evidence="2 3" key="1">
    <citation type="submission" date="2019-01" db="EMBL/GenBank/DDBJ databases">
        <title>Pseudolysobacter antarctica gen. nov., sp. nov., isolated from Fildes Peninsula, Antarctica.</title>
        <authorList>
            <person name="Wei Z."/>
            <person name="Peng F."/>
        </authorList>
    </citation>
    <scope>NUCLEOTIDE SEQUENCE [LARGE SCALE GENOMIC DNA]</scope>
    <source>
        <strain evidence="2 3">AQ6-296</strain>
    </source>
</reference>